<dbReference type="Pfam" id="PF00809">
    <property type="entry name" value="Pterin_bind"/>
    <property type="match status" value="1"/>
</dbReference>
<evidence type="ECO:0000256" key="2">
    <source>
        <dbReference type="ARBA" id="ARBA00001946"/>
    </source>
</evidence>
<dbReference type="InterPro" id="IPR000489">
    <property type="entry name" value="Pterin-binding_dom"/>
</dbReference>
<name>A0A6M1TES8_9BACT</name>
<dbReference type="GO" id="GO:0004156">
    <property type="term" value="F:dihydropteroate synthase activity"/>
    <property type="evidence" value="ECO:0007669"/>
    <property type="project" value="UniProtKB-EC"/>
</dbReference>
<evidence type="ECO:0000256" key="9">
    <source>
        <dbReference type="ARBA" id="ARBA00022842"/>
    </source>
</evidence>
<dbReference type="PROSITE" id="PS00793">
    <property type="entry name" value="DHPS_2"/>
    <property type="match status" value="1"/>
</dbReference>
<dbReference type="EMBL" id="JAALLS010000011">
    <property type="protein sequence ID" value="NGP88682.1"/>
    <property type="molecule type" value="Genomic_DNA"/>
</dbReference>
<dbReference type="Proteomes" id="UP000479132">
    <property type="component" value="Unassembled WGS sequence"/>
</dbReference>
<keyword evidence="7 13" id="KW-0808">Transferase</keyword>
<dbReference type="GO" id="GO:0046654">
    <property type="term" value="P:tetrahydrofolate biosynthetic process"/>
    <property type="evidence" value="ECO:0007669"/>
    <property type="project" value="TreeGrafter"/>
</dbReference>
<evidence type="ECO:0000256" key="5">
    <source>
        <dbReference type="ARBA" id="ARBA00012458"/>
    </source>
</evidence>
<comment type="pathway">
    <text evidence="3">Cofactor biosynthesis; tetrahydrofolate biosynthesis; 7,8-dihydrofolate from 2-amino-4-hydroxy-6-hydroxymethyl-7,8-dihydropteridine diphosphate and 4-aminobenzoate: step 1/2.</text>
</comment>
<protein>
    <recommendedName>
        <fullName evidence="6">Dihydropteroate synthase</fullName>
        <ecNumber evidence="5">2.5.1.15</ecNumber>
    </recommendedName>
    <alternativeName>
        <fullName evidence="11">Dihydropteroate pyrophosphorylase</fullName>
    </alternativeName>
</protein>
<organism evidence="13 14">
    <name type="scientific">Fodinibius halophilus</name>
    <dbReference type="NCBI Taxonomy" id="1736908"/>
    <lineage>
        <taxon>Bacteria</taxon>
        <taxon>Pseudomonadati</taxon>
        <taxon>Balneolota</taxon>
        <taxon>Balneolia</taxon>
        <taxon>Balneolales</taxon>
        <taxon>Balneolaceae</taxon>
        <taxon>Fodinibius</taxon>
    </lineage>
</organism>
<proteinExistence type="inferred from homology"/>
<dbReference type="PANTHER" id="PTHR20941:SF1">
    <property type="entry name" value="FOLIC ACID SYNTHESIS PROTEIN FOL1"/>
    <property type="match status" value="1"/>
</dbReference>
<keyword evidence="14" id="KW-1185">Reference proteome</keyword>
<evidence type="ECO:0000256" key="6">
    <source>
        <dbReference type="ARBA" id="ARBA00016919"/>
    </source>
</evidence>
<evidence type="ECO:0000256" key="4">
    <source>
        <dbReference type="ARBA" id="ARBA00009503"/>
    </source>
</evidence>
<evidence type="ECO:0000256" key="10">
    <source>
        <dbReference type="ARBA" id="ARBA00022909"/>
    </source>
</evidence>
<dbReference type="NCBIfam" id="TIGR01496">
    <property type="entry name" value="DHPS"/>
    <property type="match status" value="1"/>
</dbReference>
<dbReference type="CDD" id="cd00739">
    <property type="entry name" value="DHPS"/>
    <property type="match status" value="1"/>
</dbReference>
<dbReference type="PROSITE" id="PS50972">
    <property type="entry name" value="PTERIN_BINDING"/>
    <property type="match status" value="1"/>
</dbReference>
<dbReference type="AlphaFoldDB" id="A0A6M1TES8"/>
<dbReference type="GO" id="GO:0005829">
    <property type="term" value="C:cytosol"/>
    <property type="evidence" value="ECO:0007669"/>
    <property type="project" value="TreeGrafter"/>
</dbReference>
<reference evidence="13 14" key="1">
    <citation type="submission" date="2020-02" db="EMBL/GenBank/DDBJ databases">
        <title>Aliifodinibius halophilus 2W32, complete genome.</title>
        <authorList>
            <person name="Li Y."/>
            <person name="Wu S."/>
        </authorList>
    </citation>
    <scope>NUCLEOTIDE SEQUENCE [LARGE SCALE GENOMIC DNA]</scope>
    <source>
        <strain evidence="13 14">2W32</strain>
    </source>
</reference>
<comment type="similarity">
    <text evidence="4">Belongs to the DHPS family.</text>
</comment>
<evidence type="ECO:0000259" key="12">
    <source>
        <dbReference type="PROSITE" id="PS50972"/>
    </source>
</evidence>
<keyword evidence="8" id="KW-0479">Metal-binding</keyword>
<dbReference type="InterPro" id="IPR006390">
    <property type="entry name" value="DHP_synth_dom"/>
</dbReference>
<dbReference type="FunFam" id="3.20.20.20:FF:000006">
    <property type="entry name" value="Dihydropteroate synthase"/>
    <property type="match status" value="1"/>
</dbReference>
<comment type="cofactor">
    <cofactor evidence="2">
        <name>Mg(2+)</name>
        <dbReference type="ChEBI" id="CHEBI:18420"/>
    </cofactor>
</comment>
<dbReference type="InterPro" id="IPR045031">
    <property type="entry name" value="DHP_synth-like"/>
</dbReference>
<comment type="catalytic activity">
    <reaction evidence="1">
        <text>(7,8-dihydropterin-6-yl)methyl diphosphate + 4-aminobenzoate = 7,8-dihydropteroate + diphosphate</text>
        <dbReference type="Rhea" id="RHEA:19949"/>
        <dbReference type="ChEBI" id="CHEBI:17836"/>
        <dbReference type="ChEBI" id="CHEBI:17839"/>
        <dbReference type="ChEBI" id="CHEBI:33019"/>
        <dbReference type="ChEBI" id="CHEBI:72950"/>
        <dbReference type="EC" id="2.5.1.15"/>
    </reaction>
</comment>
<sequence length="260" mass="29088">MGILNATPDSFSDGGRFNQVKDAMARIQEMILQGADIIDVGGESTRPGSDPVAQKEELDRVIPILEKAIPQFPDTLFSVDTTKYEVARQALKLGTHFINDISGLKKEPRFVDLCVKYNAAYIMMHSQGDPKNMQEDPTYEHVVNDIYRFFDEQLERAKEKGLKQIIIDPGIGFGKTLDHNLELLAHLETFKALGHPIMVGASRKSMLGTILNDRPTEGRITGTVALHYDAMRKGAKIIRVHDVREAHDSLLVYNAITDKE</sequence>
<dbReference type="PANTHER" id="PTHR20941">
    <property type="entry name" value="FOLATE SYNTHESIS PROTEINS"/>
    <property type="match status" value="1"/>
</dbReference>
<evidence type="ECO:0000256" key="11">
    <source>
        <dbReference type="ARBA" id="ARBA00030193"/>
    </source>
</evidence>
<comment type="caution">
    <text evidence="13">The sequence shown here is derived from an EMBL/GenBank/DDBJ whole genome shotgun (WGS) entry which is preliminary data.</text>
</comment>
<gene>
    <name evidence="13" type="primary">folP</name>
    <name evidence="13" type="ORF">G3569_09965</name>
</gene>
<dbReference type="InterPro" id="IPR011005">
    <property type="entry name" value="Dihydropteroate_synth-like_sf"/>
</dbReference>
<keyword evidence="10" id="KW-0289">Folate biosynthesis</keyword>
<evidence type="ECO:0000313" key="13">
    <source>
        <dbReference type="EMBL" id="NGP88682.1"/>
    </source>
</evidence>
<evidence type="ECO:0000256" key="3">
    <source>
        <dbReference type="ARBA" id="ARBA00004763"/>
    </source>
</evidence>
<accession>A0A6M1TES8</accession>
<dbReference type="SUPFAM" id="SSF51717">
    <property type="entry name" value="Dihydropteroate synthetase-like"/>
    <property type="match status" value="1"/>
</dbReference>
<evidence type="ECO:0000256" key="7">
    <source>
        <dbReference type="ARBA" id="ARBA00022679"/>
    </source>
</evidence>
<evidence type="ECO:0000256" key="1">
    <source>
        <dbReference type="ARBA" id="ARBA00000012"/>
    </source>
</evidence>
<evidence type="ECO:0000256" key="8">
    <source>
        <dbReference type="ARBA" id="ARBA00022723"/>
    </source>
</evidence>
<dbReference type="GO" id="GO:0046656">
    <property type="term" value="P:folic acid biosynthetic process"/>
    <property type="evidence" value="ECO:0007669"/>
    <property type="project" value="UniProtKB-KW"/>
</dbReference>
<evidence type="ECO:0000313" key="14">
    <source>
        <dbReference type="Proteomes" id="UP000479132"/>
    </source>
</evidence>
<dbReference type="EC" id="2.5.1.15" evidence="5"/>
<keyword evidence="9" id="KW-0460">Magnesium</keyword>
<feature type="domain" description="Pterin-binding" evidence="12">
    <location>
        <begin position="1"/>
        <end position="251"/>
    </location>
</feature>
<dbReference type="Gene3D" id="3.20.20.20">
    <property type="entry name" value="Dihydropteroate synthase-like"/>
    <property type="match status" value="1"/>
</dbReference>
<dbReference type="GO" id="GO:0046872">
    <property type="term" value="F:metal ion binding"/>
    <property type="evidence" value="ECO:0007669"/>
    <property type="project" value="UniProtKB-KW"/>
</dbReference>